<comment type="caution">
    <text evidence="4">The sequence shown here is derived from an EMBL/GenBank/DDBJ whole genome shotgun (WGS) entry which is preliminary data.</text>
</comment>
<dbReference type="PRINTS" id="PR00380">
    <property type="entry name" value="KINESINHEAVY"/>
</dbReference>
<protein>
    <submittedName>
        <fullName evidence="4">P-loop containing nucleoside triphosphate hydrolase protein</fullName>
    </submittedName>
</protein>
<dbReference type="SUPFAM" id="SSF52540">
    <property type="entry name" value="P-loop containing nucleoside triphosphate hydrolases"/>
    <property type="match status" value="1"/>
</dbReference>
<dbReference type="PROSITE" id="PS50067">
    <property type="entry name" value="KINESIN_MOTOR_2"/>
    <property type="match status" value="1"/>
</dbReference>
<dbReference type="PANTHER" id="PTHR24115:SF0">
    <property type="entry name" value="FI21273P1-RELATED"/>
    <property type="match status" value="1"/>
</dbReference>
<dbReference type="Pfam" id="PF00225">
    <property type="entry name" value="Kinesin"/>
    <property type="match status" value="1"/>
</dbReference>
<keyword evidence="4" id="KW-0378">Hydrolase</keyword>
<dbReference type="GO" id="GO:0016787">
    <property type="term" value="F:hydrolase activity"/>
    <property type="evidence" value="ECO:0007669"/>
    <property type="project" value="UniProtKB-KW"/>
</dbReference>
<gene>
    <name evidence="4" type="ORF">BDW59DRAFT_164363</name>
</gene>
<dbReference type="InterPro" id="IPR036961">
    <property type="entry name" value="Kinesin_motor_dom_sf"/>
</dbReference>
<evidence type="ECO:0000256" key="1">
    <source>
        <dbReference type="PROSITE-ProRule" id="PRU00283"/>
    </source>
</evidence>
<dbReference type="InterPro" id="IPR027640">
    <property type="entry name" value="Kinesin-like_fam"/>
</dbReference>
<evidence type="ECO:0000259" key="3">
    <source>
        <dbReference type="PROSITE" id="PS50067"/>
    </source>
</evidence>
<accession>A0ABR4HZN6</accession>
<keyword evidence="1" id="KW-0505">Motor protein</keyword>
<feature type="binding site" evidence="1">
    <location>
        <begin position="126"/>
        <end position="133"/>
    </location>
    <ligand>
        <name>ATP</name>
        <dbReference type="ChEBI" id="CHEBI:30616"/>
    </ligand>
</feature>
<sequence length="591" mass="65541">MERFLLDNVKHYQSLVSRFSPPRDKKCDVRTSPHRQVAIRIRPILEKEIESGQVAAVFPRRGQKATIDLHEMRKVVRGPPTLNSYCFSADKVFGPDQTTATIYDDVVKPLLPWVFEGGVGTLFAYGQTGSGKTFTVSGLETLMANDLFGDTRYSSSSAKDSYLLNDRAPFQILEDAFGTTQLAGTQEQHVTGAEQFLQLIAKAASFRQTAPTAKNAGSSRSHAICRVRLEDTSADSLKEDGILYMIDLAGSEAARDIADHTPDRMKETREVNVSLSTLKDCIRAMTLSDLAASSSSTGKKGKKPYIPFRQSALTKVLKHLFDPDTNGNCKTVTLACINPSFLDVGASKNTLRYAEMLRVALPKSKALVSDPAVPTTWANKDVKNFIKLQSGSPTISPYELAPHESGLQLLRLPLENFVQRCLKSPDATEEQAKALHAKLWAMHVKSQRPSSSKAETDLLSEKFSSSREQSADRASLPFKDRIRPGMVIRWVPPEGFPLRLPEQNNLALVLTPRQGTATTTTTLCRDGFKDVENAGDQSKEDRYLCAMVFPGALANAYEVNLWRQVLIHVDMMEAEVVLEYDNATRYYYLTS</sequence>
<dbReference type="Proteomes" id="UP001610335">
    <property type="component" value="Unassembled WGS sequence"/>
</dbReference>
<evidence type="ECO:0000313" key="4">
    <source>
        <dbReference type="EMBL" id="KAL2820959.1"/>
    </source>
</evidence>
<dbReference type="PANTHER" id="PTHR24115">
    <property type="entry name" value="KINESIN-RELATED"/>
    <property type="match status" value="1"/>
</dbReference>
<dbReference type="InterPro" id="IPR001752">
    <property type="entry name" value="Kinesin_motor_dom"/>
</dbReference>
<organism evidence="4 5">
    <name type="scientific">Aspergillus cavernicola</name>
    <dbReference type="NCBI Taxonomy" id="176166"/>
    <lineage>
        <taxon>Eukaryota</taxon>
        <taxon>Fungi</taxon>
        <taxon>Dikarya</taxon>
        <taxon>Ascomycota</taxon>
        <taxon>Pezizomycotina</taxon>
        <taxon>Eurotiomycetes</taxon>
        <taxon>Eurotiomycetidae</taxon>
        <taxon>Eurotiales</taxon>
        <taxon>Aspergillaceae</taxon>
        <taxon>Aspergillus</taxon>
        <taxon>Aspergillus subgen. Nidulantes</taxon>
    </lineage>
</organism>
<reference evidence="4 5" key="1">
    <citation type="submission" date="2024-07" db="EMBL/GenBank/DDBJ databases">
        <title>Section-level genome sequencing and comparative genomics of Aspergillus sections Usti and Cavernicolus.</title>
        <authorList>
            <consortium name="Lawrence Berkeley National Laboratory"/>
            <person name="Nybo J.L."/>
            <person name="Vesth T.C."/>
            <person name="Theobald S."/>
            <person name="Frisvad J.C."/>
            <person name="Larsen T.O."/>
            <person name="Kjaerboelling I."/>
            <person name="Rothschild-Mancinelli K."/>
            <person name="Lyhne E.K."/>
            <person name="Kogle M.E."/>
            <person name="Barry K."/>
            <person name="Clum A."/>
            <person name="Na H."/>
            <person name="Ledsgaard L."/>
            <person name="Lin J."/>
            <person name="Lipzen A."/>
            <person name="Kuo A."/>
            <person name="Riley R."/>
            <person name="Mondo S."/>
            <person name="LaButti K."/>
            <person name="Haridas S."/>
            <person name="Pangalinan J."/>
            <person name="Salamov A.A."/>
            <person name="Simmons B.A."/>
            <person name="Magnuson J.K."/>
            <person name="Chen J."/>
            <person name="Drula E."/>
            <person name="Henrissat B."/>
            <person name="Wiebenga A."/>
            <person name="Lubbers R.J."/>
            <person name="Gomes A.C."/>
            <person name="Makela M.R."/>
            <person name="Stajich J."/>
            <person name="Grigoriev I.V."/>
            <person name="Mortensen U.H."/>
            <person name="De vries R.P."/>
            <person name="Baker S.E."/>
            <person name="Andersen M.R."/>
        </authorList>
    </citation>
    <scope>NUCLEOTIDE SEQUENCE [LARGE SCALE GENOMIC DNA]</scope>
    <source>
        <strain evidence="4 5">CBS 600.67</strain>
    </source>
</reference>
<keyword evidence="1" id="KW-0067">ATP-binding</keyword>
<dbReference type="EMBL" id="JBFXLS010000066">
    <property type="protein sequence ID" value="KAL2820959.1"/>
    <property type="molecule type" value="Genomic_DNA"/>
</dbReference>
<keyword evidence="5" id="KW-1185">Reference proteome</keyword>
<feature type="domain" description="Kinesin motor" evidence="3">
    <location>
        <begin position="34"/>
        <end position="360"/>
    </location>
</feature>
<dbReference type="SMART" id="SM00129">
    <property type="entry name" value="KISc"/>
    <property type="match status" value="1"/>
</dbReference>
<dbReference type="InterPro" id="IPR027417">
    <property type="entry name" value="P-loop_NTPase"/>
</dbReference>
<feature type="region of interest" description="Disordered" evidence="2">
    <location>
        <begin position="446"/>
        <end position="475"/>
    </location>
</feature>
<name>A0ABR4HZN6_9EURO</name>
<keyword evidence="1" id="KW-0547">Nucleotide-binding</keyword>
<proteinExistence type="inferred from homology"/>
<evidence type="ECO:0000256" key="2">
    <source>
        <dbReference type="SAM" id="MobiDB-lite"/>
    </source>
</evidence>
<comment type="similarity">
    <text evidence="1">Belongs to the TRAFAC class myosin-kinesin ATPase superfamily. Kinesin family.</text>
</comment>
<dbReference type="Gene3D" id="3.40.850.10">
    <property type="entry name" value="Kinesin motor domain"/>
    <property type="match status" value="1"/>
</dbReference>
<evidence type="ECO:0000313" key="5">
    <source>
        <dbReference type="Proteomes" id="UP001610335"/>
    </source>
</evidence>